<reference evidence="1 2" key="1">
    <citation type="journal article" date="2018" name="Sci. Rep.">
        <title>A novel species of the marine cyanobacterium Acaryochloris with a unique pigment content and lifestyle.</title>
        <authorList>
            <person name="Partensky F."/>
            <person name="Six C."/>
            <person name="Ratin M."/>
            <person name="Garczarek L."/>
            <person name="Vaulot D."/>
            <person name="Probert I."/>
            <person name="Calteau A."/>
            <person name="Gourvil P."/>
            <person name="Marie D."/>
            <person name="Grebert T."/>
            <person name="Bouchier C."/>
            <person name="Le Panse S."/>
            <person name="Gachenot M."/>
            <person name="Rodriguez F."/>
            <person name="Garrido J.L."/>
        </authorList>
    </citation>
    <scope>NUCLEOTIDE SEQUENCE [LARGE SCALE GENOMIC DNA]</scope>
    <source>
        <strain evidence="1 2">RCC1774</strain>
    </source>
</reference>
<dbReference type="AlphaFoldDB" id="A0A2W1JKA4"/>
<accession>A0A2W1JKA4</accession>
<comment type="caution">
    <text evidence="1">The sequence shown here is derived from an EMBL/GenBank/DDBJ whole genome shotgun (WGS) entry which is preliminary data.</text>
</comment>
<dbReference type="RefSeq" id="WP_199464522.1">
    <property type="nucleotide sequence ID" value="NZ_CAWNWM010000031.1"/>
</dbReference>
<keyword evidence="2" id="KW-1185">Reference proteome</keyword>
<organism evidence="1 2">
    <name type="scientific">Acaryochloris thomasi RCC1774</name>
    <dbReference type="NCBI Taxonomy" id="1764569"/>
    <lineage>
        <taxon>Bacteria</taxon>
        <taxon>Bacillati</taxon>
        <taxon>Cyanobacteriota</taxon>
        <taxon>Cyanophyceae</taxon>
        <taxon>Acaryochloridales</taxon>
        <taxon>Acaryochloridaceae</taxon>
        <taxon>Acaryochloris</taxon>
        <taxon>Acaryochloris thomasi</taxon>
    </lineage>
</organism>
<evidence type="ECO:0008006" key="3">
    <source>
        <dbReference type="Google" id="ProtNLM"/>
    </source>
</evidence>
<protein>
    <recommendedName>
        <fullName evidence="3">Transposase</fullName>
    </recommendedName>
</protein>
<gene>
    <name evidence="1" type="ORF">C1752_10375</name>
</gene>
<proteinExistence type="predicted"/>
<dbReference type="Proteomes" id="UP000248857">
    <property type="component" value="Unassembled WGS sequence"/>
</dbReference>
<sequence>MAASTRGDHTICLPFDNETQYRELVQDALGFRLHLSQTLTTHPELFPKEMEAGFRFHDFIYSFKQDLTLRRIKLTATGDIYQLRPDFMMPYMVGKTHEMEKALYLCRFAVPFDAIVYVLGRNAMYWYRAYISLGRPSIVGTTIKDLKLLPRNLVVDEKHSWLKGEKVFLPTTVANGCILGVSVTDSASPKALTEGCREFHQEALNLDPAYAPHTVNHDGWPATQTAMKAIFPTVTLILCFLHSVLKIQKSCRRTPEIWKRLTGMLWAAYKQPNKTRFQKGLRQLQKWTKENVTSPHLRI</sequence>
<evidence type="ECO:0000313" key="1">
    <source>
        <dbReference type="EMBL" id="PZD70654.1"/>
    </source>
</evidence>
<name>A0A2W1JKA4_9CYAN</name>
<evidence type="ECO:0000313" key="2">
    <source>
        <dbReference type="Proteomes" id="UP000248857"/>
    </source>
</evidence>
<dbReference type="EMBL" id="PQWO01000031">
    <property type="protein sequence ID" value="PZD70654.1"/>
    <property type="molecule type" value="Genomic_DNA"/>
</dbReference>